<gene>
    <name evidence="4" type="ORF">SAMN04487779_100685</name>
</gene>
<feature type="compositionally biased region" description="Low complexity" evidence="2">
    <location>
        <begin position="91"/>
        <end position="109"/>
    </location>
</feature>
<evidence type="ECO:0000313" key="4">
    <source>
        <dbReference type="EMBL" id="SDD28875.1"/>
    </source>
</evidence>
<feature type="region of interest" description="Disordered" evidence="2">
    <location>
        <begin position="51"/>
        <end position="114"/>
    </location>
</feature>
<dbReference type="STRING" id="938405.SAMN02927895_03299"/>
<sequence>MLDPAPRAAPRGTPSPSACPSERSLGRPLERRLRPFLAALACALAAAFAAPAPAEAKPNRPSAARSAAKAAPVLRQAPRRQASVPARSRPRTVAAAKPRPAAAPAARAVAEGEPSPSVAAALAAATRSTGTDPVLLRAIAWQESRFSHRAGNRQSTARGLMQFTEATWLEVVRDFGPRHGMAREAALLSTNPRTGAITTRHPRDLRAILARRFDPRLSAIMAAERLAAEQAGLQAMLGRPAGPAELYVTHLLGPAGARRFLAELNRAPARPALEAVGSDSIAANRGVFFERGTGRMLSLAEVHAGVGRLLAEQGASPRPITLAAR</sequence>
<dbReference type="InterPro" id="IPR008258">
    <property type="entry name" value="Transglycosylase_SLT_dom_1"/>
</dbReference>
<evidence type="ECO:0000259" key="3">
    <source>
        <dbReference type="Pfam" id="PF01464"/>
    </source>
</evidence>
<keyword evidence="5" id="KW-1185">Reference proteome</keyword>
<feature type="region of interest" description="Disordered" evidence="2">
    <location>
        <begin position="1"/>
        <end position="26"/>
    </location>
</feature>
<dbReference type="EMBL" id="FMZX01000006">
    <property type="protein sequence ID" value="SDD28875.1"/>
    <property type="molecule type" value="Genomic_DNA"/>
</dbReference>
<feature type="domain" description="Transglycosylase SLT" evidence="3">
    <location>
        <begin position="124"/>
        <end position="173"/>
    </location>
</feature>
<dbReference type="AlphaFoldDB" id="A0A1G6TKN2"/>
<reference evidence="4 5" key="1">
    <citation type="submission" date="2016-10" db="EMBL/GenBank/DDBJ databases">
        <authorList>
            <person name="de Groot N.N."/>
        </authorList>
    </citation>
    <scope>NUCLEOTIDE SEQUENCE [LARGE SCALE GENOMIC DNA]</scope>
    <source>
        <strain evidence="4 5">CPCC 100156</strain>
    </source>
</reference>
<proteinExistence type="inferred from homology"/>
<name>A0A1G6TKN2_9PROT</name>
<organism evidence="4 5">
    <name type="scientific">Belnapia rosea</name>
    <dbReference type="NCBI Taxonomy" id="938405"/>
    <lineage>
        <taxon>Bacteria</taxon>
        <taxon>Pseudomonadati</taxon>
        <taxon>Pseudomonadota</taxon>
        <taxon>Alphaproteobacteria</taxon>
        <taxon>Acetobacterales</taxon>
        <taxon>Roseomonadaceae</taxon>
        <taxon>Belnapia</taxon>
    </lineage>
</organism>
<accession>A0A1G6TKN2</accession>
<dbReference type="Pfam" id="PF01464">
    <property type="entry name" value="SLT"/>
    <property type="match status" value="1"/>
</dbReference>
<comment type="similarity">
    <text evidence="1">Belongs to the virb1 family.</text>
</comment>
<dbReference type="InterPro" id="IPR023346">
    <property type="entry name" value="Lysozyme-like_dom_sf"/>
</dbReference>
<evidence type="ECO:0000256" key="2">
    <source>
        <dbReference type="SAM" id="MobiDB-lite"/>
    </source>
</evidence>
<protein>
    <submittedName>
        <fullName evidence="4">Transglycosylase SLT domain-containing protein</fullName>
    </submittedName>
</protein>
<evidence type="ECO:0000256" key="1">
    <source>
        <dbReference type="ARBA" id="ARBA00009387"/>
    </source>
</evidence>
<dbReference type="Proteomes" id="UP000198925">
    <property type="component" value="Unassembled WGS sequence"/>
</dbReference>
<dbReference type="SUPFAM" id="SSF53955">
    <property type="entry name" value="Lysozyme-like"/>
    <property type="match status" value="1"/>
</dbReference>
<evidence type="ECO:0000313" key="5">
    <source>
        <dbReference type="Proteomes" id="UP000198925"/>
    </source>
</evidence>
<dbReference type="Gene3D" id="1.10.530.10">
    <property type="match status" value="1"/>
</dbReference>
<feature type="compositionally biased region" description="Low complexity" evidence="2">
    <location>
        <begin position="51"/>
        <end position="71"/>
    </location>
</feature>